<accession>A0ABY4M339</accession>
<keyword evidence="1" id="KW-0812">Transmembrane</keyword>
<feature type="transmembrane region" description="Helical" evidence="1">
    <location>
        <begin position="37"/>
        <end position="60"/>
    </location>
</feature>
<evidence type="ECO:0000313" key="2">
    <source>
        <dbReference type="EMBL" id="UQA92195.1"/>
    </source>
</evidence>
<sequence>MGLKDGAEALLIDVENSAYDGATARDSSVLIAGNGPAGIRGLGATLVFSHGVILLIAVAVRYP</sequence>
<reference evidence="2" key="1">
    <citation type="submission" date="2021-10" db="EMBL/GenBank/DDBJ databases">
        <title>Streptomyces nigrumlapis sp.nov.,an antimicrobial producing actinobacterium isolated from Black Gobi rocks.</title>
        <authorList>
            <person name="Wen Y."/>
            <person name="Zhang W."/>
            <person name="Liu X.G."/>
        </authorList>
    </citation>
    <scope>NUCLEOTIDE SEQUENCE</scope>
    <source>
        <strain evidence="2">ST13-2-2</strain>
    </source>
</reference>
<gene>
    <name evidence="2" type="ORF">K9S39_10425</name>
</gene>
<evidence type="ECO:0000313" key="3">
    <source>
        <dbReference type="Proteomes" id="UP000830115"/>
    </source>
</evidence>
<protein>
    <submittedName>
        <fullName evidence="2">Uncharacterized protein</fullName>
    </submittedName>
</protein>
<name>A0ABY4M339_9ACTN</name>
<evidence type="ECO:0000256" key="1">
    <source>
        <dbReference type="SAM" id="Phobius"/>
    </source>
</evidence>
<dbReference type="RefSeq" id="WP_248863059.1">
    <property type="nucleotide sequence ID" value="NZ_CP086322.1"/>
</dbReference>
<keyword evidence="1" id="KW-0472">Membrane</keyword>
<dbReference type="Proteomes" id="UP000830115">
    <property type="component" value="Chromosome"/>
</dbReference>
<dbReference type="EMBL" id="CP086322">
    <property type="protein sequence ID" value="UQA92195.1"/>
    <property type="molecule type" value="Genomic_DNA"/>
</dbReference>
<keyword evidence="1" id="KW-1133">Transmembrane helix</keyword>
<keyword evidence="3" id="KW-1185">Reference proteome</keyword>
<organism evidence="2 3">
    <name type="scientific">Streptomyces halobius</name>
    <dbReference type="NCBI Taxonomy" id="2879846"/>
    <lineage>
        <taxon>Bacteria</taxon>
        <taxon>Bacillati</taxon>
        <taxon>Actinomycetota</taxon>
        <taxon>Actinomycetes</taxon>
        <taxon>Kitasatosporales</taxon>
        <taxon>Streptomycetaceae</taxon>
        <taxon>Streptomyces</taxon>
    </lineage>
</organism>
<proteinExistence type="predicted"/>